<dbReference type="STRING" id="1122181.GCA_000382265_01334"/>
<dbReference type="Gene3D" id="3.30.420.40">
    <property type="match status" value="1"/>
</dbReference>
<dbReference type="RefSeq" id="WP_087209452.1">
    <property type="nucleotide sequence ID" value="NZ_CP021431.1"/>
</dbReference>
<dbReference type="NCBIfam" id="TIGR03725">
    <property type="entry name" value="T6A_YeaZ"/>
    <property type="match status" value="1"/>
</dbReference>
<organism evidence="2 3">
    <name type="scientific">Yoonia vestfoldensis</name>
    <dbReference type="NCBI Taxonomy" id="245188"/>
    <lineage>
        <taxon>Bacteria</taxon>
        <taxon>Pseudomonadati</taxon>
        <taxon>Pseudomonadota</taxon>
        <taxon>Alphaproteobacteria</taxon>
        <taxon>Rhodobacterales</taxon>
        <taxon>Paracoccaceae</taxon>
        <taxon>Yoonia</taxon>
    </lineage>
</organism>
<proteinExistence type="predicted"/>
<accession>A0A1Y0EEK5</accession>
<dbReference type="EMBL" id="CP021431">
    <property type="protein sequence ID" value="ARU02066.1"/>
    <property type="molecule type" value="Genomic_DNA"/>
</dbReference>
<evidence type="ECO:0000313" key="3">
    <source>
        <dbReference type="Proteomes" id="UP000195273"/>
    </source>
</evidence>
<evidence type="ECO:0000259" key="1">
    <source>
        <dbReference type="Pfam" id="PF00814"/>
    </source>
</evidence>
<dbReference type="PANTHER" id="PTHR11735">
    <property type="entry name" value="TRNA N6-ADENOSINE THREONYLCARBAMOYLTRANSFERASE"/>
    <property type="match status" value="1"/>
</dbReference>
<feature type="domain" description="Gcp-like" evidence="1">
    <location>
        <begin position="36"/>
        <end position="101"/>
    </location>
</feature>
<dbReference type="PANTHER" id="PTHR11735:SF11">
    <property type="entry name" value="TRNA THREONYLCARBAMOYLADENOSINE BIOSYNTHESIS PROTEIN TSAB"/>
    <property type="match status" value="1"/>
</dbReference>
<name>A0A1Y0EEK5_9RHOB</name>
<gene>
    <name evidence="2" type="primary">tsaB</name>
    <name evidence="2" type="ORF">LOKVESSMR4R_02772</name>
</gene>
<dbReference type="Proteomes" id="UP000195273">
    <property type="component" value="Chromosome"/>
</dbReference>
<dbReference type="Pfam" id="PF00814">
    <property type="entry name" value="TsaD"/>
    <property type="match status" value="1"/>
</dbReference>
<dbReference type="GO" id="GO:0002949">
    <property type="term" value="P:tRNA threonylcarbamoyladenosine modification"/>
    <property type="evidence" value="ECO:0007669"/>
    <property type="project" value="InterPro"/>
</dbReference>
<dbReference type="InterPro" id="IPR022496">
    <property type="entry name" value="T6A_TsaB"/>
</dbReference>
<sequence>MPPKTRLIAFDTSAAHCAAALLLGDRIITRVDDMAKGQAEHLMPMLGEMLTAQGLTWRDLDGIGVGTGPGNFTGIRISVSAARGLALGLGKPAVGVSVFETTQQLSGRAQVAVPAPRDQAYLMDFDTEAKPVIRPLTGLGAVAFSTDHSPAAHIGCLAQIAAGRIGGDYPRPTPLYVRAADAAPARDAAPVILP</sequence>
<dbReference type="InterPro" id="IPR043129">
    <property type="entry name" value="ATPase_NBD"/>
</dbReference>
<dbReference type="KEGG" id="lvs:LOKVESSMR4R_02772"/>
<protein>
    <submittedName>
        <fullName evidence="2">tRNA threonylcarbamoyladenosine biosynthesis protein TsaB</fullName>
    </submittedName>
</protein>
<evidence type="ECO:0000313" key="2">
    <source>
        <dbReference type="EMBL" id="ARU02066.1"/>
    </source>
</evidence>
<dbReference type="AlphaFoldDB" id="A0A1Y0EEK5"/>
<reference evidence="2 3" key="1">
    <citation type="submission" date="2017-05" db="EMBL/GenBank/DDBJ databases">
        <title>Genome Sequence of Loktanella vestfoldensis Strain SMR4r Isolated from a Culture of the Diatom Skeletonema marinoi.</title>
        <authorList>
            <person name="Topel M."/>
            <person name="Pinder M.I.M."/>
            <person name="Johansson O.N."/>
            <person name="Kourtchenko O."/>
            <person name="Godhe A."/>
            <person name="Clarke A.K."/>
        </authorList>
    </citation>
    <scope>NUCLEOTIDE SEQUENCE [LARGE SCALE GENOMIC DNA]</scope>
    <source>
        <strain evidence="2 3">SMR4r</strain>
    </source>
</reference>
<dbReference type="InterPro" id="IPR000905">
    <property type="entry name" value="Gcp-like_dom"/>
</dbReference>
<dbReference type="OrthoDB" id="9809995at2"/>
<dbReference type="SUPFAM" id="SSF53067">
    <property type="entry name" value="Actin-like ATPase domain"/>
    <property type="match status" value="1"/>
</dbReference>
<keyword evidence="3" id="KW-1185">Reference proteome</keyword>
<dbReference type="GO" id="GO:0005829">
    <property type="term" value="C:cytosol"/>
    <property type="evidence" value="ECO:0007669"/>
    <property type="project" value="TreeGrafter"/>
</dbReference>